<keyword evidence="6 20" id="KW-0032">Aminotransferase</keyword>
<dbReference type="AlphaFoldDB" id="A0A226E3W1"/>
<comment type="similarity">
    <text evidence="11">Belongs to the class-I pyridoxal-phosphate-dependent aminotransferase family. Alanine aminotransferase subfamily.</text>
</comment>
<dbReference type="Gene3D" id="3.90.1150.10">
    <property type="entry name" value="Aspartate Aminotransferase, domain 1"/>
    <property type="match status" value="1"/>
</dbReference>
<evidence type="ECO:0000256" key="16">
    <source>
        <dbReference type="ARBA" id="ARBA00076222"/>
    </source>
</evidence>
<comment type="function">
    <text evidence="14">Catalyzes the reversible transamination between alanine and 2-oxoglutarate to form pyruvate and glutamate. Participates in cellular nitrogen metabolism and also in liver gluconeogenesis starting with precursors transported from skeletal muscles.</text>
</comment>
<dbReference type="GO" id="GO:0005737">
    <property type="term" value="C:cytoplasm"/>
    <property type="evidence" value="ECO:0007669"/>
    <property type="project" value="UniProtKB-SubCell"/>
</dbReference>
<keyword evidence="5" id="KW-0597">Phosphoprotein</keyword>
<evidence type="ECO:0000256" key="18">
    <source>
        <dbReference type="ARBA" id="ARBA00082842"/>
    </source>
</evidence>
<dbReference type="FunFam" id="3.40.640.10:FF:000236">
    <property type="entry name" value="Alanine aminotransferase 2"/>
    <property type="match status" value="1"/>
</dbReference>
<evidence type="ECO:0000256" key="7">
    <source>
        <dbReference type="ARBA" id="ARBA00022679"/>
    </source>
</evidence>
<dbReference type="GO" id="GO:0042853">
    <property type="term" value="P:L-alanine catabolic process"/>
    <property type="evidence" value="ECO:0007669"/>
    <property type="project" value="UniProtKB-UniPathway"/>
</dbReference>
<evidence type="ECO:0000313" key="21">
    <source>
        <dbReference type="Proteomes" id="UP000198287"/>
    </source>
</evidence>
<dbReference type="EMBL" id="LNIX01000007">
    <property type="protein sequence ID" value="OXA51591.1"/>
    <property type="molecule type" value="Genomic_DNA"/>
</dbReference>
<evidence type="ECO:0000256" key="4">
    <source>
        <dbReference type="ARBA" id="ARBA00022490"/>
    </source>
</evidence>
<evidence type="ECO:0000256" key="1">
    <source>
        <dbReference type="ARBA" id="ARBA00001933"/>
    </source>
</evidence>
<dbReference type="Proteomes" id="UP000198287">
    <property type="component" value="Unassembled WGS sequence"/>
</dbReference>
<evidence type="ECO:0000256" key="17">
    <source>
        <dbReference type="ARBA" id="ARBA00080231"/>
    </source>
</evidence>
<reference evidence="20 21" key="1">
    <citation type="submission" date="2015-12" db="EMBL/GenBank/DDBJ databases">
        <title>The genome of Folsomia candida.</title>
        <authorList>
            <person name="Faddeeva A."/>
            <person name="Derks M.F."/>
            <person name="Anvar Y."/>
            <person name="Smit S."/>
            <person name="Van Straalen N."/>
            <person name="Roelofs D."/>
        </authorList>
    </citation>
    <scope>NUCLEOTIDE SEQUENCE [LARGE SCALE GENOMIC DNA]</scope>
    <source>
        <strain evidence="20 21">VU population</strain>
        <tissue evidence="20">Whole body</tissue>
    </source>
</reference>
<dbReference type="OMA" id="IHHEPES"/>
<evidence type="ECO:0000259" key="19">
    <source>
        <dbReference type="Pfam" id="PF00155"/>
    </source>
</evidence>
<evidence type="ECO:0000256" key="14">
    <source>
        <dbReference type="ARBA" id="ARBA00059280"/>
    </source>
</evidence>
<dbReference type="STRING" id="158441.A0A226E3W1"/>
<dbReference type="PANTHER" id="PTHR11751:SF29">
    <property type="entry name" value="ALANINE TRANSAMINASE"/>
    <property type="match status" value="1"/>
</dbReference>
<dbReference type="InterPro" id="IPR004839">
    <property type="entry name" value="Aminotransferase_I/II_large"/>
</dbReference>
<evidence type="ECO:0000256" key="9">
    <source>
        <dbReference type="ARBA" id="ARBA00022990"/>
    </source>
</evidence>
<evidence type="ECO:0000256" key="11">
    <source>
        <dbReference type="ARBA" id="ARBA00025785"/>
    </source>
</evidence>
<dbReference type="Gene3D" id="3.40.640.10">
    <property type="entry name" value="Type I PLP-dependent aspartate aminotransferase-like (Major domain)"/>
    <property type="match status" value="1"/>
</dbReference>
<dbReference type="OrthoDB" id="1732682at2759"/>
<organism evidence="20 21">
    <name type="scientific">Folsomia candida</name>
    <name type="common">Springtail</name>
    <dbReference type="NCBI Taxonomy" id="158441"/>
    <lineage>
        <taxon>Eukaryota</taxon>
        <taxon>Metazoa</taxon>
        <taxon>Ecdysozoa</taxon>
        <taxon>Arthropoda</taxon>
        <taxon>Hexapoda</taxon>
        <taxon>Collembola</taxon>
        <taxon>Entomobryomorpha</taxon>
        <taxon>Isotomoidea</taxon>
        <taxon>Isotomidae</taxon>
        <taxon>Proisotominae</taxon>
        <taxon>Folsomia</taxon>
    </lineage>
</organism>
<dbReference type="CDD" id="cd00609">
    <property type="entry name" value="AAT_like"/>
    <property type="match status" value="1"/>
</dbReference>
<comment type="caution">
    <text evidence="20">The sequence shown here is derived from an EMBL/GenBank/DDBJ whole genome shotgun (WGS) entry which is preliminary data.</text>
</comment>
<evidence type="ECO:0000256" key="12">
    <source>
        <dbReference type="ARBA" id="ARBA00026106"/>
    </source>
</evidence>
<evidence type="ECO:0000256" key="5">
    <source>
        <dbReference type="ARBA" id="ARBA00022553"/>
    </source>
</evidence>
<keyword evidence="8" id="KW-0663">Pyridoxal phosphate</keyword>
<comment type="cofactor">
    <cofactor evidence="1">
        <name>pyridoxal 5'-phosphate</name>
        <dbReference type="ChEBI" id="CHEBI:597326"/>
    </cofactor>
</comment>
<dbReference type="Pfam" id="PF00155">
    <property type="entry name" value="Aminotran_1_2"/>
    <property type="match status" value="1"/>
</dbReference>
<dbReference type="GO" id="GO:0004021">
    <property type="term" value="F:L-alanine:2-oxoglutarate aminotransferase activity"/>
    <property type="evidence" value="ECO:0007669"/>
    <property type="project" value="UniProtKB-EC"/>
</dbReference>
<dbReference type="Gene3D" id="1.10.287.1970">
    <property type="match status" value="1"/>
</dbReference>
<gene>
    <name evidence="20" type="ORF">Fcan01_13063</name>
</gene>
<protein>
    <recommendedName>
        <fullName evidence="15">Alanine aminotransferase 1</fullName>
        <ecNumber evidence="12">2.6.1.2</ecNumber>
    </recommendedName>
    <alternativeName>
        <fullName evidence="17">Glutamate pyruvate transaminase 1</fullName>
    </alternativeName>
    <alternativeName>
        <fullName evidence="16">Glutamic--alanine transaminase 1</fullName>
    </alternativeName>
    <alternativeName>
        <fullName evidence="18">Glutamic--pyruvic transaminase 1</fullName>
    </alternativeName>
</protein>
<name>A0A226E3W1_FOLCA</name>
<proteinExistence type="inferred from homology"/>
<comment type="catalytic activity">
    <reaction evidence="13">
        <text>L-alanine + 2-oxoglutarate = pyruvate + L-glutamate</text>
        <dbReference type="Rhea" id="RHEA:19453"/>
        <dbReference type="ChEBI" id="CHEBI:15361"/>
        <dbReference type="ChEBI" id="CHEBI:16810"/>
        <dbReference type="ChEBI" id="CHEBI:29985"/>
        <dbReference type="ChEBI" id="CHEBI:57972"/>
        <dbReference type="EC" id="2.6.1.2"/>
    </reaction>
</comment>
<comment type="subunit">
    <text evidence="3">Homodimer.</text>
</comment>
<dbReference type="InterPro" id="IPR015424">
    <property type="entry name" value="PyrdxlP-dep_Trfase"/>
</dbReference>
<keyword evidence="4" id="KW-0963">Cytoplasm</keyword>
<dbReference type="InterPro" id="IPR045088">
    <property type="entry name" value="ALAT1/2-like"/>
</dbReference>
<dbReference type="FunFam" id="1.10.287.1970:FF:000001">
    <property type="entry name" value="Alanine aminotransferase 2"/>
    <property type="match status" value="1"/>
</dbReference>
<accession>A0A226E3W1</accession>
<dbReference type="PANTHER" id="PTHR11751">
    <property type="entry name" value="ALANINE AMINOTRANSFERASE"/>
    <property type="match status" value="1"/>
</dbReference>
<dbReference type="SUPFAM" id="SSF53383">
    <property type="entry name" value="PLP-dependent transferases"/>
    <property type="match status" value="1"/>
</dbReference>
<keyword evidence="9" id="KW-0007">Acetylation</keyword>
<dbReference type="InterPro" id="IPR015421">
    <property type="entry name" value="PyrdxlP-dep_Trfase_major"/>
</dbReference>
<evidence type="ECO:0000256" key="10">
    <source>
        <dbReference type="ARBA" id="ARBA00025708"/>
    </source>
</evidence>
<keyword evidence="7 20" id="KW-0808">Transferase</keyword>
<dbReference type="UniPathway" id="UPA00528">
    <property type="reaction ID" value="UER00586"/>
</dbReference>
<dbReference type="GO" id="GO:0030170">
    <property type="term" value="F:pyridoxal phosphate binding"/>
    <property type="evidence" value="ECO:0007669"/>
    <property type="project" value="InterPro"/>
</dbReference>
<keyword evidence="21" id="KW-1185">Reference proteome</keyword>
<evidence type="ECO:0000256" key="15">
    <source>
        <dbReference type="ARBA" id="ARBA00074120"/>
    </source>
</evidence>
<dbReference type="EC" id="2.6.1.2" evidence="12"/>
<evidence type="ECO:0000256" key="13">
    <source>
        <dbReference type="ARBA" id="ARBA00047412"/>
    </source>
</evidence>
<sequence>MHIVFPSLLIIFLGFYYSSTFALYPRRKRATQCLSSQPTNFTVIREPGRKLFDPKSIRESYKNINFALRGPIHLRSIEIRQELQRGVRKGFQDVIFSNIVDSQGTGQKPNTFLRQVLSLVSVPQLMNSSIFPSDVVQRAKELISQMKGNTIGSMTGENGLEIVRIKVAEFISKRDEIPVSFEDIYLTNGVSGGLELAFKLVQCKDVDVGILTPNPLYPLYSALMTQHGLTKISYNLNPDRAWSLEVRELERAYDNATCSCNCKVRVLVLINPGNPTGKILRRQNLEEIIKFAYSHNLIVFADEIYQHNLLGDVPFLSVHKVAMEMGPPYDKVELVSFHSISKGYTSEGGLRGGYMHLTNIDKGVHDVLHKLLTVQQCPSIVGQVGLYSLVSPPQNGEPSYDSFQREIADISHNYKQVAKILSTELNKVVGFNCSQPEGGPVVFTKFKIPQKAVDEAEVQGTAPDIFYGLELLETMGISVAVGSAFGLSPTQHYMRLSLPAKVEDIDKLVVRLKSFNQQFLEKYS</sequence>
<evidence type="ECO:0000256" key="8">
    <source>
        <dbReference type="ARBA" id="ARBA00022898"/>
    </source>
</evidence>
<evidence type="ECO:0000313" key="20">
    <source>
        <dbReference type="EMBL" id="OXA51591.1"/>
    </source>
</evidence>
<feature type="domain" description="Aminotransferase class I/classII large" evidence="19">
    <location>
        <begin position="132"/>
        <end position="511"/>
    </location>
</feature>
<evidence type="ECO:0000256" key="2">
    <source>
        <dbReference type="ARBA" id="ARBA00004496"/>
    </source>
</evidence>
<dbReference type="InterPro" id="IPR015422">
    <property type="entry name" value="PyrdxlP-dep_Trfase_small"/>
</dbReference>
<evidence type="ECO:0000256" key="6">
    <source>
        <dbReference type="ARBA" id="ARBA00022576"/>
    </source>
</evidence>
<comment type="subcellular location">
    <subcellularLocation>
        <location evidence="2">Cytoplasm</location>
    </subcellularLocation>
</comment>
<comment type="pathway">
    <text evidence="10">Amino-acid degradation; L-alanine degradation via transaminase pathway; pyruvate from L-alanine: step 1/1.</text>
</comment>
<evidence type="ECO:0000256" key="3">
    <source>
        <dbReference type="ARBA" id="ARBA00011738"/>
    </source>
</evidence>